<keyword evidence="3" id="KW-1185">Reference proteome</keyword>
<keyword evidence="1" id="KW-0812">Transmembrane</keyword>
<sequence>MQSAPGYYPQTYFGGPPPDHPQAVVVLILGILSLVFCQLIGPVAWVMGSRARKEIQASGGAVGGSGMVNAGWICGIIASSLMILAVLFFVLLAVVGAFASN</sequence>
<evidence type="ECO:0000313" key="2">
    <source>
        <dbReference type="EMBL" id="AYF79535.1"/>
    </source>
</evidence>
<organism evidence="2 3">
    <name type="scientific">Nocardia yunnanensis</name>
    <dbReference type="NCBI Taxonomy" id="2382165"/>
    <lineage>
        <taxon>Bacteria</taxon>
        <taxon>Bacillati</taxon>
        <taxon>Actinomycetota</taxon>
        <taxon>Actinomycetes</taxon>
        <taxon>Mycobacteriales</taxon>
        <taxon>Nocardiaceae</taxon>
        <taxon>Nocardia</taxon>
    </lineage>
</organism>
<gene>
    <name evidence="2" type="ORF">D7D52_31295</name>
</gene>
<keyword evidence="1" id="KW-1133">Transmembrane helix</keyword>
<evidence type="ECO:0000313" key="3">
    <source>
        <dbReference type="Proteomes" id="UP000267164"/>
    </source>
</evidence>
<evidence type="ECO:0000256" key="1">
    <source>
        <dbReference type="SAM" id="Phobius"/>
    </source>
</evidence>
<protein>
    <submittedName>
        <fullName evidence="2">DUF4190 domain-containing protein</fullName>
    </submittedName>
</protein>
<dbReference type="AlphaFoldDB" id="A0A386ZST6"/>
<reference evidence="2 3" key="1">
    <citation type="submission" date="2018-09" db="EMBL/GenBank/DDBJ databases">
        <title>Nocardia yunnanensis sp. nov., an actinomycete isolated from a soil sample.</title>
        <authorList>
            <person name="Zhang J."/>
        </authorList>
    </citation>
    <scope>NUCLEOTIDE SEQUENCE [LARGE SCALE GENOMIC DNA]</scope>
    <source>
        <strain evidence="2 3">CFHS0054</strain>
    </source>
</reference>
<proteinExistence type="predicted"/>
<accession>A0A386ZST6</accession>
<feature type="transmembrane region" description="Helical" evidence="1">
    <location>
        <begin position="68"/>
        <end position="99"/>
    </location>
</feature>
<dbReference type="EMBL" id="CP032568">
    <property type="protein sequence ID" value="AYF79535.1"/>
    <property type="molecule type" value="Genomic_DNA"/>
</dbReference>
<name>A0A386ZST6_9NOCA</name>
<feature type="transmembrane region" description="Helical" evidence="1">
    <location>
        <begin position="23"/>
        <end position="47"/>
    </location>
</feature>
<dbReference type="KEGG" id="nyu:D7D52_31295"/>
<keyword evidence="1" id="KW-0472">Membrane</keyword>
<dbReference type="Proteomes" id="UP000267164">
    <property type="component" value="Chromosome"/>
</dbReference>